<sequence>MCDATKQCFSIDDCHKFPLAENVFLYDRISFVCKNGISQQIKGGKGLRTHEKVFGMCCKICLVLSSPDTLIRFSVSPASRIPFPDDLKCMPRNVVLHGEVWYENEAPGFMVSADNFVAFIGRVGPWKCHHSPTNKNCY</sequence>
<proteinExistence type="predicted"/>
<reference evidence="2" key="1">
    <citation type="submission" date="2022-11" db="UniProtKB">
        <authorList>
            <consortium name="WormBaseParasite"/>
        </authorList>
    </citation>
    <scope>IDENTIFICATION</scope>
</reference>
<evidence type="ECO:0000313" key="2">
    <source>
        <dbReference type="WBParaSite" id="nRc.2.0.1.t21927-RA"/>
    </source>
</evidence>
<evidence type="ECO:0000313" key="1">
    <source>
        <dbReference type="Proteomes" id="UP000887565"/>
    </source>
</evidence>
<name>A0A915J639_ROMCU</name>
<accession>A0A915J639</accession>
<dbReference type="WBParaSite" id="nRc.2.0.1.t21927-RA">
    <property type="protein sequence ID" value="nRc.2.0.1.t21927-RA"/>
    <property type="gene ID" value="nRc.2.0.1.g21927"/>
</dbReference>
<keyword evidence="1" id="KW-1185">Reference proteome</keyword>
<organism evidence="1 2">
    <name type="scientific">Romanomermis culicivorax</name>
    <name type="common">Nematode worm</name>
    <dbReference type="NCBI Taxonomy" id="13658"/>
    <lineage>
        <taxon>Eukaryota</taxon>
        <taxon>Metazoa</taxon>
        <taxon>Ecdysozoa</taxon>
        <taxon>Nematoda</taxon>
        <taxon>Enoplea</taxon>
        <taxon>Dorylaimia</taxon>
        <taxon>Mermithida</taxon>
        <taxon>Mermithoidea</taxon>
        <taxon>Mermithidae</taxon>
        <taxon>Romanomermis</taxon>
    </lineage>
</organism>
<dbReference type="Proteomes" id="UP000887565">
    <property type="component" value="Unplaced"/>
</dbReference>
<dbReference type="AlphaFoldDB" id="A0A915J639"/>
<protein>
    <submittedName>
        <fullName evidence="2">Uncharacterized protein</fullName>
    </submittedName>
</protein>